<reference evidence="3" key="2">
    <citation type="submission" date="2022-06" db="UniProtKB">
        <authorList>
            <consortium name="EnsemblMetazoa"/>
        </authorList>
    </citation>
    <scope>IDENTIFICATION</scope>
    <source>
        <strain evidence="3">PS312</strain>
    </source>
</reference>
<dbReference type="InterPro" id="IPR042123">
    <property type="entry name" value="Zip3/RNF212-like"/>
</dbReference>
<dbReference type="AlphaFoldDB" id="A0A2A6BLX4"/>
<reference evidence="4" key="1">
    <citation type="journal article" date="2008" name="Nat. Genet.">
        <title>The Pristionchus pacificus genome provides a unique perspective on nematode lifestyle and parasitism.</title>
        <authorList>
            <person name="Dieterich C."/>
            <person name="Clifton S.W."/>
            <person name="Schuster L.N."/>
            <person name="Chinwalla A."/>
            <person name="Delehaunty K."/>
            <person name="Dinkelacker I."/>
            <person name="Fulton L."/>
            <person name="Fulton R."/>
            <person name="Godfrey J."/>
            <person name="Minx P."/>
            <person name="Mitreva M."/>
            <person name="Roeseler W."/>
            <person name="Tian H."/>
            <person name="Witte H."/>
            <person name="Yang S.P."/>
            <person name="Wilson R.K."/>
            <person name="Sommer R.J."/>
        </authorList>
    </citation>
    <scope>NUCLEOTIDE SEQUENCE [LARGE SCALE GENOMIC DNA]</scope>
    <source>
        <strain evidence="4">PS312</strain>
    </source>
</reference>
<dbReference type="GO" id="GO:0000795">
    <property type="term" value="C:synaptonemal complex"/>
    <property type="evidence" value="ECO:0000318"/>
    <property type="project" value="GO_Central"/>
</dbReference>
<evidence type="ECO:0000256" key="1">
    <source>
        <dbReference type="ARBA" id="ARBA00023254"/>
    </source>
</evidence>
<dbReference type="PANTHER" id="PTHR22663:SF17">
    <property type="entry name" value="RING FINGER PROTEIN NARYA-RELATED"/>
    <property type="match status" value="1"/>
</dbReference>
<gene>
    <name evidence="3" type="primary">WBGene00274076</name>
</gene>
<dbReference type="PANTHER" id="PTHR22663">
    <property type="entry name" value="RING FINGER PROTEIN NARYA-RELATED"/>
    <property type="match status" value="1"/>
</dbReference>
<dbReference type="GO" id="GO:0007129">
    <property type="term" value="P:homologous chromosome pairing at meiosis"/>
    <property type="evidence" value="ECO:0000318"/>
    <property type="project" value="GO_Central"/>
</dbReference>
<organism evidence="3 4">
    <name type="scientific">Pristionchus pacificus</name>
    <name type="common">Parasitic nematode worm</name>
    <dbReference type="NCBI Taxonomy" id="54126"/>
    <lineage>
        <taxon>Eukaryota</taxon>
        <taxon>Metazoa</taxon>
        <taxon>Ecdysozoa</taxon>
        <taxon>Nematoda</taxon>
        <taxon>Chromadorea</taxon>
        <taxon>Rhabditida</taxon>
        <taxon>Rhabditina</taxon>
        <taxon>Diplogasteromorpha</taxon>
        <taxon>Diplogasteroidea</taxon>
        <taxon>Neodiplogasteridae</taxon>
        <taxon>Pristionchus</taxon>
    </lineage>
</organism>
<proteinExistence type="predicted"/>
<dbReference type="Proteomes" id="UP000005239">
    <property type="component" value="Unassembled WGS sequence"/>
</dbReference>
<evidence type="ECO:0000313" key="3">
    <source>
        <dbReference type="EnsemblMetazoa" id="PPA35707.1"/>
    </source>
</evidence>
<feature type="region of interest" description="Disordered" evidence="2">
    <location>
        <begin position="129"/>
        <end position="191"/>
    </location>
</feature>
<feature type="compositionally biased region" description="Basic and acidic residues" evidence="2">
    <location>
        <begin position="129"/>
        <end position="155"/>
    </location>
</feature>
<evidence type="ECO:0000313" key="4">
    <source>
        <dbReference type="Proteomes" id="UP000005239"/>
    </source>
</evidence>
<evidence type="ECO:0000256" key="2">
    <source>
        <dbReference type="SAM" id="MobiDB-lite"/>
    </source>
</evidence>
<keyword evidence="1" id="KW-0469">Meiosis</keyword>
<name>A0A2A6BLX4_PRIPA</name>
<keyword evidence="4" id="KW-1185">Reference proteome</keyword>
<dbReference type="OrthoDB" id="2535391at2759"/>
<dbReference type="GO" id="GO:0007131">
    <property type="term" value="P:reciprocal meiotic recombination"/>
    <property type="evidence" value="ECO:0007669"/>
    <property type="project" value="InterPro"/>
</dbReference>
<dbReference type="EnsemblMetazoa" id="PPA35707.1">
    <property type="protein sequence ID" value="PPA35707.1"/>
    <property type="gene ID" value="WBGene00274076"/>
</dbReference>
<dbReference type="GO" id="GO:0019789">
    <property type="term" value="F:SUMO transferase activity"/>
    <property type="evidence" value="ECO:0000318"/>
    <property type="project" value="GO_Central"/>
</dbReference>
<sequence length="434" mass="48525">MSSCVHCNFCGVFPSQECTSFCLSNCGHVFCKECRDKGMLEVMCNRCSAAAPKFVIIDRNLNENFQVLFKKPGLLITEHSDELELQIQFQTNQRNLRFKGQQAQLKQEIDRRMGLENEVTTMRDEIRSLQRRCKEERSRSRSRHSSREDSRRSRVDVSQASHHQTMSSVGSNDSFLDPFKTPANGLKRFTTSTPKAHMRMEELGTKKNTEMKLTTEYCQNPRLSHSSTIPSLSSFAIEVDDDDEIMNVTPAVFRDKSQSRMETQQLLQMKTPLPSIRTKSNSKMMIDYDPILSGAPKPPLPKSPAPKKNIQSLTMAERLSGTRPKTPQKIYEGKPATNAKIVCGTPLVSSQLKTPAPITPIRPSVSRIYGTKKPSVEFHGSYLSSSVGAAIKRPEKPSAPSFKTPSLPMKKIAMPMTMPAGMKTGMANGGNPFP</sequence>
<accession>A0A2A6BLX4</accession>
<accession>A0A8R1US25</accession>
<feature type="compositionally biased region" description="Polar residues" evidence="2">
    <location>
        <begin position="156"/>
        <end position="174"/>
    </location>
</feature>
<protein>
    <submittedName>
        <fullName evidence="3">Uncharacterized protein</fullName>
    </submittedName>
</protein>